<reference evidence="2" key="1">
    <citation type="journal article" date="2019" name="BMC Genomics">
        <title>A new reference genome for Sorghum bicolor reveals high levels of sequence similarity between sweet and grain genotypes: implications for the genetics of sugar metabolism.</title>
        <authorList>
            <person name="Cooper E.A."/>
            <person name="Brenton Z.W."/>
            <person name="Flinn B.S."/>
            <person name="Jenkins J."/>
            <person name="Shu S."/>
            <person name="Flowers D."/>
            <person name="Luo F."/>
            <person name="Wang Y."/>
            <person name="Xia P."/>
            <person name="Barry K."/>
            <person name="Daum C."/>
            <person name="Lipzen A."/>
            <person name="Yoshinaga Y."/>
            <person name="Schmutz J."/>
            <person name="Saski C."/>
            <person name="Vermerris W."/>
            <person name="Kresovich S."/>
        </authorList>
    </citation>
    <scope>NUCLEOTIDE SEQUENCE</scope>
</reference>
<proteinExistence type="predicted"/>
<feature type="compositionally biased region" description="Basic and acidic residues" evidence="1">
    <location>
        <begin position="23"/>
        <end position="37"/>
    </location>
</feature>
<name>A0A921U3Z9_SORBI</name>
<sequence>MVDRQQCRCAFSDISNTVGEDEETKRREERNRKQCEYSARKRAEQTIEQREEHNRKQCEYRVRKKTLAISTTPNHGIPYLN</sequence>
<comment type="caution">
    <text evidence="2">The sequence shown here is derived from an EMBL/GenBank/DDBJ whole genome shotgun (WGS) entry which is preliminary data.</text>
</comment>
<dbReference type="EMBL" id="CM027688">
    <property type="protein sequence ID" value="KAG0517091.1"/>
    <property type="molecule type" value="Genomic_DNA"/>
</dbReference>
<reference evidence="2" key="2">
    <citation type="submission" date="2020-10" db="EMBL/GenBank/DDBJ databases">
        <authorList>
            <person name="Cooper E.A."/>
            <person name="Brenton Z.W."/>
            <person name="Flinn B.S."/>
            <person name="Jenkins J."/>
            <person name="Shu S."/>
            <person name="Flowers D."/>
            <person name="Luo F."/>
            <person name="Wang Y."/>
            <person name="Xia P."/>
            <person name="Barry K."/>
            <person name="Daum C."/>
            <person name="Lipzen A."/>
            <person name="Yoshinaga Y."/>
            <person name="Schmutz J."/>
            <person name="Saski C."/>
            <person name="Vermerris W."/>
            <person name="Kresovich S."/>
        </authorList>
    </citation>
    <scope>NUCLEOTIDE SEQUENCE</scope>
</reference>
<dbReference type="EMBL" id="CM027688">
    <property type="protein sequence ID" value="KAG0517090.1"/>
    <property type="molecule type" value="Genomic_DNA"/>
</dbReference>
<evidence type="ECO:0000313" key="3">
    <source>
        <dbReference type="Proteomes" id="UP000807115"/>
    </source>
</evidence>
<organism evidence="2 3">
    <name type="scientific">Sorghum bicolor</name>
    <name type="common">Sorghum</name>
    <name type="synonym">Sorghum vulgare</name>
    <dbReference type="NCBI Taxonomy" id="4558"/>
    <lineage>
        <taxon>Eukaryota</taxon>
        <taxon>Viridiplantae</taxon>
        <taxon>Streptophyta</taxon>
        <taxon>Embryophyta</taxon>
        <taxon>Tracheophyta</taxon>
        <taxon>Spermatophyta</taxon>
        <taxon>Magnoliopsida</taxon>
        <taxon>Liliopsida</taxon>
        <taxon>Poales</taxon>
        <taxon>Poaceae</taxon>
        <taxon>PACMAD clade</taxon>
        <taxon>Panicoideae</taxon>
        <taxon>Andropogonodae</taxon>
        <taxon>Andropogoneae</taxon>
        <taxon>Sorghinae</taxon>
        <taxon>Sorghum</taxon>
    </lineage>
</organism>
<gene>
    <name evidence="2" type="ORF">BDA96_09G058600</name>
</gene>
<dbReference type="Proteomes" id="UP000807115">
    <property type="component" value="Chromosome 9"/>
</dbReference>
<feature type="region of interest" description="Disordered" evidence="1">
    <location>
        <begin position="18"/>
        <end position="37"/>
    </location>
</feature>
<evidence type="ECO:0000313" key="2">
    <source>
        <dbReference type="EMBL" id="KAG0517090.1"/>
    </source>
</evidence>
<evidence type="ECO:0000256" key="1">
    <source>
        <dbReference type="SAM" id="MobiDB-lite"/>
    </source>
</evidence>
<protein>
    <submittedName>
        <fullName evidence="2">Uncharacterized protein</fullName>
    </submittedName>
</protein>
<accession>A0A921U3Z9</accession>
<dbReference type="AlphaFoldDB" id="A0A921U3Z9"/>